<proteinExistence type="predicted"/>
<organism evidence="2 3">
    <name type="scientific">Ensete ventricosum</name>
    <name type="common">Abyssinian banana</name>
    <name type="synonym">Musa ensete</name>
    <dbReference type="NCBI Taxonomy" id="4639"/>
    <lineage>
        <taxon>Eukaryota</taxon>
        <taxon>Viridiplantae</taxon>
        <taxon>Streptophyta</taxon>
        <taxon>Embryophyta</taxon>
        <taxon>Tracheophyta</taxon>
        <taxon>Spermatophyta</taxon>
        <taxon>Magnoliopsida</taxon>
        <taxon>Liliopsida</taxon>
        <taxon>Zingiberales</taxon>
        <taxon>Musaceae</taxon>
        <taxon>Ensete</taxon>
    </lineage>
</organism>
<feature type="region of interest" description="Disordered" evidence="1">
    <location>
        <begin position="1"/>
        <end position="45"/>
    </location>
</feature>
<dbReference type="AlphaFoldDB" id="A0A426ZPU6"/>
<accession>A0A426ZPU6</accession>
<feature type="region of interest" description="Disordered" evidence="1">
    <location>
        <begin position="79"/>
        <end position="106"/>
    </location>
</feature>
<feature type="compositionally biased region" description="Basic and acidic residues" evidence="1">
    <location>
        <begin position="1"/>
        <end position="14"/>
    </location>
</feature>
<sequence>MRIQEEQLNHEARRTRVTSRSAKPKPSAPSTAIRAPTPKKLTRDELRERSAKGLCWHCDELWSREHRCKKGWLLVIEPVKDEDTEPSEESLEPEDEATEEEPKSADYAVHALVNDPETREIIEKLKKNPGSVGHYTWDAKDLRYKGRIVIPRNKDLSEGPIAGTEEGDDPFGSRSRAGVGRRPERTPERGIRD</sequence>
<protein>
    <submittedName>
        <fullName evidence="2">Uncharacterized protein</fullName>
    </submittedName>
</protein>
<evidence type="ECO:0000256" key="1">
    <source>
        <dbReference type="SAM" id="MobiDB-lite"/>
    </source>
</evidence>
<dbReference type="Proteomes" id="UP000287651">
    <property type="component" value="Unassembled WGS sequence"/>
</dbReference>
<dbReference type="EMBL" id="AMZH03005593">
    <property type="protein sequence ID" value="RRT66016.1"/>
    <property type="molecule type" value="Genomic_DNA"/>
</dbReference>
<reference evidence="2 3" key="1">
    <citation type="journal article" date="2014" name="Agronomy (Basel)">
        <title>A Draft Genome Sequence for Ensete ventricosum, the Drought-Tolerant Tree Against Hunger.</title>
        <authorList>
            <person name="Harrison J."/>
            <person name="Moore K.A."/>
            <person name="Paszkiewicz K."/>
            <person name="Jones T."/>
            <person name="Grant M."/>
            <person name="Ambacheew D."/>
            <person name="Muzemil S."/>
            <person name="Studholme D.J."/>
        </authorList>
    </citation>
    <scope>NUCLEOTIDE SEQUENCE [LARGE SCALE GENOMIC DNA]</scope>
</reference>
<feature type="region of interest" description="Disordered" evidence="1">
    <location>
        <begin position="153"/>
        <end position="193"/>
    </location>
</feature>
<gene>
    <name evidence="2" type="ORF">B296_00030331</name>
</gene>
<feature type="compositionally biased region" description="Acidic residues" evidence="1">
    <location>
        <begin position="80"/>
        <end position="99"/>
    </location>
</feature>
<feature type="compositionally biased region" description="Basic and acidic residues" evidence="1">
    <location>
        <begin position="181"/>
        <end position="193"/>
    </location>
</feature>
<name>A0A426ZPU6_ENSVE</name>
<evidence type="ECO:0000313" key="3">
    <source>
        <dbReference type="Proteomes" id="UP000287651"/>
    </source>
</evidence>
<evidence type="ECO:0000313" key="2">
    <source>
        <dbReference type="EMBL" id="RRT66016.1"/>
    </source>
</evidence>
<comment type="caution">
    <text evidence="2">The sequence shown here is derived from an EMBL/GenBank/DDBJ whole genome shotgun (WGS) entry which is preliminary data.</text>
</comment>